<dbReference type="GeneID" id="37267582"/>
<evidence type="ECO:0000256" key="4">
    <source>
        <dbReference type="PROSITE-ProRule" id="PRU10007"/>
    </source>
</evidence>
<dbReference type="STRING" id="58919.A0A316ZGQ4"/>
<dbReference type="OrthoDB" id="310895at2759"/>
<dbReference type="FunFam" id="3.40.309.10:FF:000012">
    <property type="entry name" value="Betaine aldehyde dehydrogenase"/>
    <property type="match status" value="1"/>
</dbReference>
<name>A0A316ZGQ4_9BASI</name>
<dbReference type="GO" id="GO:0016620">
    <property type="term" value="F:oxidoreductase activity, acting on the aldehyde or oxo group of donors, NAD or NADP as acceptor"/>
    <property type="evidence" value="ECO:0007669"/>
    <property type="project" value="InterPro"/>
</dbReference>
<dbReference type="InterPro" id="IPR029510">
    <property type="entry name" value="Ald_DH_CS_GLU"/>
</dbReference>
<dbReference type="PANTHER" id="PTHR43860:SF2">
    <property type="entry name" value="BETAINE ALDEHYDE DEHYDROGENASE-RELATED"/>
    <property type="match status" value="1"/>
</dbReference>
<evidence type="ECO:0000256" key="1">
    <source>
        <dbReference type="ARBA" id="ARBA00009986"/>
    </source>
</evidence>
<dbReference type="PROSITE" id="PS00687">
    <property type="entry name" value="ALDEHYDE_DEHYDR_GLU"/>
    <property type="match status" value="1"/>
</dbReference>
<dbReference type="Pfam" id="PF00171">
    <property type="entry name" value="Aldedh"/>
    <property type="match status" value="1"/>
</dbReference>
<protein>
    <submittedName>
        <fullName evidence="8">Putative aldehyde dehydrogenase</fullName>
    </submittedName>
</protein>
<comment type="similarity">
    <text evidence="1 5">Belongs to the aldehyde dehydrogenase family.</text>
</comment>
<dbReference type="InterPro" id="IPR016163">
    <property type="entry name" value="Ald_DH_C"/>
</dbReference>
<keyword evidence="9" id="KW-1185">Reference proteome</keyword>
<evidence type="ECO:0000313" key="8">
    <source>
        <dbReference type="EMBL" id="PWO00948.1"/>
    </source>
</evidence>
<dbReference type="RefSeq" id="XP_025601226.1">
    <property type="nucleotide sequence ID" value="XM_025740036.1"/>
</dbReference>
<proteinExistence type="inferred from homology"/>
<evidence type="ECO:0000256" key="6">
    <source>
        <dbReference type="SAM" id="MobiDB-lite"/>
    </source>
</evidence>
<feature type="active site" evidence="4">
    <location>
        <position position="261"/>
    </location>
</feature>
<keyword evidence="3" id="KW-0520">NAD</keyword>
<dbReference type="InterPro" id="IPR016161">
    <property type="entry name" value="Ald_DH/histidinol_DH"/>
</dbReference>
<gene>
    <name evidence="8" type="ORF">FA09DRAFT_293050</name>
</gene>
<dbReference type="EMBL" id="KZ819284">
    <property type="protein sequence ID" value="PWO00948.1"/>
    <property type="molecule type" value="Genomic_DNA"/>
</dbReference>
<accession>A0A316ZGQ4</accession>
<dbReference type="AlphaFoldDB" id="A0A316ZGQ4"/>
<dbReference type="InterPro" id="IPR016162">
    <property type="entry name" value="Ald_DH_N"/>
</dbReference>
<evidence type="ECO:0000259" key="7">
    <source>
        <dbReference type="Pfam" id="PF00171"/>
    </source>
</evidence>
<dbReference type="InterPro" id="IPR015590">
    <property type="entry name" value="Aldehyde_DH_dom"/>
</dbReference>
<evidence type="ECO:0000313" key="9">
    <source>
        <dbReference type="Proteomes" id="UP000245946"/>
    </source>
</evidence>
<feature type="region of interest" description="Disordered" evidence="6">
    <location>
        <begin position="502"/>
        <end position="528"/>
    </location>
</feature>
<dbReference type="FunFam" id="3.40.605.10:FF:000007">
    <property type="entry name" value="NAD/NADP-dependent betaine aldehyde dehydrogenase"/>
    <property type="match status" value="1"/>
</dbReference>
<reference evidence="8 9" key="1">
    <citation type="journal article" date="2018" name="Mol. Biol. Evol.">
        <title>Broad Genomic Sampling Reveals a Smut Pathogenic Ancestry of the Fungal Clade Ustilaginomycotina.</title>
        <authorList>
            <person name="Kijpornyongpan T."/>
            <person name="Mondo S.J."/>
            <person name="Barry K."/>
            <person name="Sandor L."/>
            <person name="Lee J."/>
            <person name="Lipzen A."/>
            <person name="Pangilinan J."/>
            <person name="LaButti K."/>
            <person name="Hainaut M."/>
            <person name="Henrissat B."/>
            <person name="Grigoriev I.V."/>
            <person name="Spatafora J.W."/>
            <person name="Aime M.C."/>
        </authorList>
    </citation>
    <scope>NUCLEOTIDE SEQUENCE [LARGE SCALE GENOMIC DNA]</scope>
    <source>
        <strain evidence="8 9">MCA 4186</strain>
    </source>
</reference>
<organism evidence="8 9">
    <name type="scientific">Tilletiopsis washingtonensis</name>
    <dbReference type="NCBI Taxonomy" id="58919"/>
    <lineage>
        <taxon>Eukaryota</taxon>
        <taxon>Fungi</taxon>
        <taxon>Dikarya</taxon>
        <taxon>Basidiomycota</taxon>
        <taxon>Ustilaginomycotina</taxon>
        <taxon>Exobasidiomycetes</taxon>
        <taxon>Entylomatales</taxon>
        <taxon>Entylomatales incertae sedis</taxon>
        <taxon>Tilletiopsis</taxon>
    </lineage>
</organism>
<keyword evidence="2 5" id="KW-0560">Oxidoreductase</keyword>
<evidence type="ECO:0000256" key="2">
    <source>
        <dbReference type="ARBA" id="ARBA00023002"/>
    </source>
</evidence>
<dbReference type="Gene3D" id="3.40.605.10">
    <property type="entry name" value="Aldehyde Dehydrogenase, Chain A, domain 1"/>
    <property type="match status" value="1"/>
</dbReference>
<feature type="domain" description="Aldehyde dehydrogenase" evidence="7">
    <location>
        <begin position="20"/>
        <end position="495"/>
    </location>
</feature>
<dbReference type="Proteomes" id="UP000245946">
    <property type="component" value="Unassembled WGS sequence"/>
</dbReference>
<dbReference type="Gene3D" id="3.40.309.10">
    <property type="entry name" value="Aldehyde Dehydrogenase, Chain A, domain 2"/>
    <property type="match status" value="1"/>
</dbReference>
<dbReference type="PANTHER" id="PTHR43860">
    <property type="entry name" value="BETAINE ALDEHYDE DEHYDROGENASE"/>
    <property type="match status" value="1"/>
</dbReference>
<evidence type="ECO:0000256" key="3">
    <source>
        <dbReference type="ARBA" id="ARBA00023027"/>
    </source>
</evidence>
<sequence length="528" mass="56512">MAAISTAPATQPTLYIDGQWRNSSDGRSRPSINPYDGSTICHVSEATAADAEAAIISARDFFRSSPFAHDTFANRSKLLVKIADLLQRDRALLADIEVRDTGKTLAEAETDVDDVTAVFRFYAEEAPHLDTPRRITGDGVPGSVRSEIVKEAVGVCVLIAPWNYPLLQICWKLAPAIAAGNSSIIKPSEVTPLSTVHLVRLMLEAGVPARALQLLTAGGASVGPTLTEHPDVDLVSFTGGLDTGRNILRSAAGTVKRTCVELGGKNPNVVFADAPLDWAIDTVLTAVFLHSGQVCSSAARLIVEESIADKLVAGVVVRAKLIRMGSGFDPASETGPLVSAAHLAKIESYIEMAKGEGCQILCGGSQPDRSQPEYAHLPPGGYFFLPTVLDHCNRDMKIVQAETFGPILTVERFKDGDEETAIALANDTKFGLGGGVQTSDAARAKRLARRIRHGTMWTNTYGAYTPRAEWGGFGMSGNGRELGKAGLDEYVETKHLYTETAPAPPGWFKGHPHAEHKKFTPPPPKAKL</sequence>
<evidence type="ECO:0000256" key="5">
    <source>
        <dbReference type="RuleBase" id="RU003345"/>
    </source>
</evidence>
<dbReference type="SUPFAM" id="SSF53720">
    <property type="entry name" value="ALDH-like"/>
    <property type="match status" value="1"/>
</dbReference>